<dbReference type="InterPro" id="IPR004328">
    <property type="entry name" value="BRO1_dom"/>
</dbReference>
<proteinExistence type="inferred from homology"/>
<dbReference type="InterPro" id="IPR038499">
    <property type="entry name" value="BRO1_sf"/>
</dbReference>
<dbReference type="AlphaFoldDB" id="A0A7J7L5X2"/>
<dbReference type="Proteomes" id="UP000541444">
    <property type="component" value="Unassembled WGS sequence"/>
</dbReference>
<evidence type="ECO:0000313" key="4">
    <source>
        <dbReference type="Proteomes" id="UP000541444"/>
    </source>
</evidence>
<reference evidence="3 4" key="1">
    <citation type="journal article" date="2020" name="IScience">
        <title>Genome Sequencing of the Endangered Kingdonia uniflora (Circaeasteraceae, Ranunculales) Reveals Potential Mechanisms of Evolutionary Specialization.</title>
        <authorList>
            <person name="Sun Y."/>
            <person name="Deng T."/>
            <person name="Zhang A."/>
            <person name="Moore M.J."/>
            <person name="Landis J.B."/>
            <person name="Lin N."/>
            <person name="Zhang H."/>
            <person name="Zhang X."/>
            <person name="Huang J."/>
            <person name="Zhang X."/>
            <person name="Sun H."/>
            <person name="Wang H."/>
        </authorList>
    </citation>
    <scope>NUCLEOTIDE SEQUENCE [LARGE SCALE GENOMIC DNA]</scope>
    <source>
        <strain evidence="3">TB1705</strain>
        <tissue evidence="3">Leaf</tissue>
    </source>
</reference>
<evidence type="ECO:0000313" key="3">
    <source>
        <dbReference type="EMBL" id="KAF6137983.1"/>
    </source>
</evidence>
<evidence type="ECO:0000256" key="1">
    <source>
        <dbReference type="ARBA" id="ARBA00008901"/>
    </source>
</evidence>
<dbReference type="SMART" id="SM01041">
    <property type="entry name" value="BRO1"/>
    <property type="match status" value="1"/>
</dbReference>
<comment type="similarity">
    <text evidence="1">Belongs to the BROX family.</text>
</comment>
<dbReference type="Pfam" id="PF03097">
    <property type="entry name" value="BRO1"/>
    <property type="match status" value="1"/>
</dbReference>
<comment type="caution">
    <text evidence="3">The sequence shown here is derived from an EMBL/GenBank/DDBJ whole genome shotgun (WGS) entry which is preliminary data.</text>
</comment>
<feature type="domain" description="BRO1" evidence="2">
    <location>
        <begin position="1"/>
        <end position="385"/>
    </location>
</feature>
<sequence>MRIPVESDVQRALTGLVPQDLVNRLSSLRNQIASIADDTGGSALSELQRALQEYLPIVLGLTKKEHGLDNTIEFKWKGLQDVGQESCIANSWFEVLSVLHMMAILLFSEANSLLVSKNLMDASERNVSEDCKKDSIDLLLKASEYLEFCVNHIVGHLPEEITIKLPRDLQEGVLEAISIQALGQGTELQLGLAIESQTATLSVKRRLACEQLSYFAQAHYCLSGCDFNHGYGKKHILFIKWKYIEAKAAAYYYHGLILDKGTEPSSHINAVCCFLAADELLTDSKKACLSFCLSKPVTRAPSLWGVMKHLHQRIPEVVSRKSQMYGYLLEQDKALQTLPELPDFALSLRPDDYKLPEIDTTWSCEEWETQVQTLKGHLENEPESE</sequence>
<dbReference type="EMBL" id="JACGCM010002618">
    <property type="protein sequence ID" value="KAF6137983.1"/>
    <property type="molecule type" value="Genomic_DNA"/>
</dbReference>
<dbReference type="PROSITE" id="PS51180">
    <property type="entry name" value="BRO1"/>
    <property type="match status" value="1"/>
</dbReference>
<evidence type="ECO:0000259" key="2">
    <source>
        <dbReference type="PROSITE" id="PS51180"/>
    </source>
</evidence>
<dbReference type="OrthoDB" id="1855524at2759"/>
<dbReference type="Gene3D" id="1.25.40.280">
    <property type="entry name" value="alix/aip1 like domains"/>
    <property type="match status" value="1"/>
</dbReference>
<dbReference type="PANTHER" id="PTHR23032:SF2">
    <property type="entry name" value="ENDOSOMAL TARGETING BRO1-LIKE DOMAIN-CONTAINING PROTEIN"/>
    <property type="match status" value="1"/>
</dbReference>
<dbReference type="PANTHER" id="PTHR23032">
    <property type="entry name" value="BRO1 DOMAIN-CONTAINING PROTEIN BROX"/>
    <property type="match status" value="1"/>
</dbReference>
<accession>A0A7J7L5X2</accession>
<name>A0A7J7L5X2_9MAGN</name>
<dbReference type="CDD" id="cd09034">
    <property type="entry name" value="BRO1_Alix_like"/>
    <property type="match status" value="1"/>
</dbReference>
<gene>
    <name evidence="3" type="ORF">GIB67_041856</name>
</gene>
<dbReference type="InterPro" id="IPR038898">
    <property type="entry name" value="BROX"/>
</dbReference>
<protein>
    <recommendedName>
        <fullName evidence="2">BRO1 domain-containing protein</fullName>
    </recommendedName>
</protein>
<organism evidence="3 4">
    <name type="scientific">Kingdonia uniflora</name>
    <dbReference type="NCBI Taxonomy" id="39325"/>
    <lineage>
        <taxon>Eukaryota</taxon>
        <taxon>Viridiplantae</taxon>
        <taxon>Streptophyta</taxon>
        <taxon>Embryophyta</taxon>
        <taxon>Tracheophyta</taxon>
        <taxon>Spermatophyta</taxon>
        <taxon>Magnoliopsida</taxon>
        <taxon>Ranunculales</taxon>
        <taxon>Circaeasteraceae</taxon>
        <taxon>Kingdonia</taxon>
    </lineage>
</organism>
<keyword evidence="4" id="KW-1185">Reference proteome</keyword>